<evidence type="ECO:0000313" key="4">
    <source>
        <dbReference type="EMBL" id="GFA15993.1"/>
    </source>
</evidence>
<feature type="region of interest" description="Disordered" evidence="2">
    <location>
        <begin position="305"/>
        <end position="333"/>
    </location>
</feature>
<dbReference type="AlphaFoldDB" id="A0A699J7F0"/>
<comment type="caution">
    <text evidence="4">The sequence shown here is derived from an EMBL/GenBank/DDBJ whole genome shotgun (WGS) entry which is preliminary data.</text>
</comment>
<dbReference type="GO" id="GO:0006508">
    <property type="term" value="P:proteolysis"/>
    <property type="evidence" value="ECO:0007669"/>
    <property type="project" value="UniProtKB-KW"/>
</dbReference>
<evidence type="ECO:0000259" key="3">
    <source>
        <dbReference type="Pfam" id="PF22936"/>
    </source>
</evidence>
<sequence length="333" mass="37610">AVQIVLWYLNFGCSKHITENRSQLTNFINKFLGTVKFGNDQIAKIMGYGDYQNENVTISRVYYVEGLGHNLFSVRQLCDLDLEVDFRKHTCFDRNLKGVDLLSGSQETNLYTLFIGNMLKSSPICLCQRLLRLSLGYGTDNIRIDNGIEVVNQTLRSYYEGVSISHETFVARTPQQNGMLIKAPLFLWAEAVAITCYTQNHSLIRLRHGKTPYELLHDRIPDLSYLYVFGPTLHEMTPGTLKSGLVPQPPSLTPFVPPTKNDWDTMLQPLFDEYFSSPPCVDHLVLEVDALRPTVSTITLSSTLVDQDAPSPKPSFEESSSQIVIPNNMHSLN</sequence>
<gene>
    <name evidence="4" type="ORF">Tci_587965</name>
</gene>
<evidence type="ECO:0000256" key="2">
    <source>
        <dbReference type="SAM" id="MobiDB-lite"/>
    </source>
</evidence>
<dbReference type="Pfam" id="PF22936">
    <property type="entry name" value="Pol_BBD"/>
    <property type="match status" value="1"/>
</dbReference>
<dbReference type="SUPFAM" id="SSF53098">
    <property type="entry name" value="Ribonuclease H-like"/>
    <property type="match status" value="1"/>
</dbReference>
<name>A0A699J7F0_TANCI</name>
<dbReference type="InterPro" id="IPR012337">
    <property type="entry name" value="RNaseH-like_sf"/>
</dbReference>
<reference evidence="4" key="1">
    <citation type="journal article" date="2019" name="Sci. Rep.">
        <title>Draft genome of Tanacetum cinerariifolium, the natural source of mosquito coil.</title>
        <authorList>
            <person name="Yamashiro T."/>
            <person name="Shiraishi A."/>
            <person name="Satake H."/>
            <person name="Nakayama K."/>
        </authorList>
    </citation>
    <scope>NUCLEOTIDE SEQUENCE</scope>
</reference>
<keyword evidence="1" id="KW-0378">Hydrolase</keyword>
<dbReference type="GO" id="GO:0008233">
    <property type="term" value="F:peptidase activity"/>
    <property type="evidence" value="ECO:0007669"/>
    <property type="project" value="UniProtKB-KW"/>
</dbReference>
<dbReference type="Gene3D" id="3.30.420.10">
    <property type="entry name" value="Ribonuclease H-like superfamily/Ribonuclease H"/>
    <property type="match status" value="1"/>
</dbReference>
<dbReference type="InterPro" id="IPR039537">
    <property type="entry name" value="Retrotran_Ty1/copia-like"/>
</dbReference>
<feature type="compositionally biased region" description="Polar residues" evidence="2">
    <location>
        <begin position="322"/>
        <end position="333"/>
    </location>
</feature>
<feature type="domain" description="Retrovirus-related Pol polyprotein from transposon TNT 1-94-like beta-barrel" evidence="3">
    <location>
        <begin position="7"/>
        <end position="79"/>
    </location>
</feature>
<dbReference type="PANTHER" id="PTHR42648:SF32">
    <property type="entry name" value="RIBONUCLEASE H-LIKE DOMAIN, GAG-PRE-INTEGRASE DOMAIN PROTEIN-RELATED"/>
    <property type="match status" value="1"/>
</dbReference>
<keyword evidence="1" id="KW-0645">Protease</keyword>
<evidence type="ECO:0000256" key="1">
    <source>
        <dbReference type="ARBA" id="ARBA00022670"/>
    </source>
</evidence>
<dbReference type="GO" id="GO:0003676">
    <property type="term" value="F:nucleic acid binding"/>
    <property type="evidence" value="ECO:0007669"/>
    <property type="project" value="InterPro"/>
</dbReference>
<dbReference type="InterPro" id="IPR054722">
    <property type="entry name" value="PolX-like_BBD"/>
</dbReference>
<proteinExistence type="predicted"/>
<dbReference type="EMBL" id="BKCJ010378226">
    <property type="protein sequence ID" value="GFA15993.1"/>
    <property type="molecule type" value="Genomic_DNA"/>
</dbReference>
<accession>A0A699J7F0</accession>
<dbReference type="InterPro" id="IPR036397">
    <property type="entry name" value="RNaseH_sf"/>
</dbReference>
<dbReference type="PANTHER" id="PTHR42648">
    <property type="entry name" value="TRANSPOSASE, PUTATIVE-RELATED"/>
    <property type="match status" value="1"/>
</dbReference>
<protein>
    <submittedName>
        <fullName evidence="4">Integrase, catalytic region, zinc finger, CCHC-type, peptidase aspartic, catalytic</fullName>
    </submittedName>
</protein>
<organism evidence="4">
    <name type="scientific">Tanacetum cinerariifolium</name>
    <name type="common">Dalmatian daisy</name>
    <name type="synonym">Chrysanthemum cinerariifolium</name>
    <dbReference type="NCBI Taxonomy" id="118510"/>
    <lineage>
        <taxon>Eukaryota</taxon>
        <taxon>Viridiplantae</taxon>
        <taxon>Streptophyta</taxon>
        <taxon>Embryophyta</taxon>
        <taxon>Tracheophyta</taxon>
        <taxon>Spermatophyta</taxon>
        <taxon>Magnoliopsida</taxon>
        <taxon>eudicotyledons</taxon>
        <taxon>Gunneridae</taxon>
        <taxon>Pentapetalae</taxon>
        <taxon>asterids</taxon>
        <taxon>campanulids</taxon>
        <taxon>Asterales</taxon>
        <taxon>Asteraceae</taxon>
        <taxon>Asteroideae</taxon>
        <taxon>Anthemideae</taxon>
        <taxon>Anthemidinae</taxon>
        <taxon>Tanacetum</taxon>
    </lineage>
</organism>
<feature type="non-terminal residue" evidence="4">
    <location>
        <position position="1"/>
    </location>
</feature>